<protein>
    <submittedName>
        <fullName evidence="1">Uncharacterized protein</fullName>
    </submittedName>
</protein>
<dbReference type="EMBL" id="REGN01009072">
    <property type="protein sequence ID" value="RNA02038.1"/>
    <property type="molecule type" value="Genomic_DNA"/>
</dbReference>
<evidence type="ECO:0000313" key="2">
    <source>
        <dbReference type="Proteomes" id="UP000276133"/>
    </source>
</evidence>
<gene>
    <name evidence="1" type="ORF">BpHYR1_019149</name>
</gene>
<accession>A0A3M7PTR4</accession>
<proteinExistence type="predicted"/>
<dbReference type="AlphaFoldDB" id="A0A3M7PTR4"/>
<evidence type="ECO:0000313" key="1">
    <source>
        <dbReference type="EMBL" id="RNA02038.1"/>
    </source>
</evidence>
<dbReference type="Proteomes" id="UP000276133">
    <property type="component" value="Unassembled WGS sequence"/>
</dbReference>
<keyword evidence="2" id="KW-1185">Reference proteome</keyword>
<organism evidence="1 2">
    <name type="scientific">Brachionus plicatilis</name>
    <name type="common">Marine rotifer</name>
    <name type="synonym">Brachionus muelleri</name>
    <dbReference type="NCBI Taxonomy" id="10195"/>
    <lineage>
        <taxon>Eukaryota</taxon>
        <taxon>Metazoa</taxon>
        <taxon>Spiralia</taxon>
        <taxon>Gnathifera</taxon>
        <taxon>Rotifera</taxon>
        <taxon>Eurotatoria</taxon>
        <taxon>Monogononta</taxon>
        <taxon>Pseudotrocha</taxon>
        <taxon>Ploima</taxon>
        <taxon>Brachionidae</taxon>
        <taxon>Brachionus</taxon>
    </lineage>
</organism>
<comment type="caution">
    <text evidence="1">The sequence shown here is derived from an EMBL/GenBank/DDBJ whole genome shotgun (WGS) entry which is preliminary data.</text>
</comment>
<name>A0A3M7PTR4_BRAPC</name>
<reference evidence="1 2" key="1">
    <citation type="journal article" date="2018" name="Sci. Rep.">
        <title>Genomic signatures of local adaptation to the degree of environmental predictability in rotifers.</title>
        <authorList>
            <person name="Franch-Gras L."/>
            <person name="Hahn C."/>
            <person name="Garcia-Roger E.M."/>
            <person name="Carmona M.J."/>
            <person name="Serra M."/>
            <person name="Gomez A."/>
        </authorList>
    </citation>
    <scope>NUCLEOTIDE SEQUENCE [LARGE SCALE GENOMIC DNA]</scope>
    <source>
        <strain evidence="1">HYR1</strain>
    </source>
</reference>
<sequence>MIKRHHEALNKLKLLTASNRLFELSERYIAGGLRHFVPLVVKPVGEYKAGFESIYVKYSTPLYSCFLTISSFFPELINSLTFCTFRYEL</sequence>